<accession>A0ABT7LNA1</accession>
<dbReference type="EMBL" id="JASVDS010000008">
    <property type="protein sequence ID" value="MDL5034356.1"/>
    <property type="molecule type" value="Genomic_DNA"/>
</dbReference>
<gene>
    <name evidence="1" type="ORF">QRD43_20810</name>
</gene>
<protein>
    <submittedName>
        <fullName evidence="1">Uncharacterized protein</fullName>
    </submittedName>
</protein>
<dbReference type="Proteomes" id="UP001238603">
    <property type="component" value="Unassembled WGS sequence"/>
</dbReference>
<evidence type="ECO:0000313" key="1">
    <source>
        <dbReference type="EMBL" id="MDL5034356.1"/>
    </source>
</evidence>
<sequence length="166" mass="16693">MTIGDFVEVQRKAMEASLATKAGGVSPGGQTAVPAPTGAAPIAVVSTARAPASDAGAASAPVRPVRPPEPTVAVSGVARFGGQWYAEVQMATGSVLKKSGERIAGTPWTVSAIYPSGATLVRPGTADDLAEEAGGKKAGQAKGRASDLKGSYAPVVRRFTFEKSAL</sequence>
<evidence type="ECO:0000313" key="2">
    <source>
        <dbReference type="Proteomes" id="UP001238603"/>
    </source>
</evidence>
<dbReference type="RefSeq" id="WP_285984431.1">
    <property type="nucleotide sequence ID" value="NZ_JASVDS010000008.1"/>
</dbReference>
<organism evidence="1 2">
    <name type="scientific">Roseateles subflavus</name>
    <dbReference type="NCBI Taxonomy" id="3053353"/>
    <lineage>
        <taxon>Bacteria</taxon>
        <taxon>Pseudomonadati</taxon>
        <taxon>Pseudomonadota</taxon>
        <taxon>Betaproteobacteria</taxon>
        <taxon>Burkholderiales</taxon>
        <taxon>Sphaerotilaceae</taxon>
        <taxon>Roseateles</taxon>
    </lineage>
</organism>
<comment type="caution">
    <text evidence="1">The sequence shown here is derived from an EMBL/GenBank/DDBJ whole genome shotgun (WGS) entry which is preliminary data.</text>
</comment>
<keyword evidence="2" id="KW-1185">Reference proteome</keyword>
<reference evidence="1 2" key="1">
    <citation type="submission" date="2023-06" db="EMBL/GenBank/DDBJ databases">
        <title>Pelomonas sp. APW6 16S ribosomal RNA gene genome sequencing and assembly.</title>
        <authorList>
            <person name="Woo H."/>
        </authorList>
    </citation>
    <scope>NUCLEOTIDE SEQUENCE [LARGE SCALE GENOMIC DNA]</scope>
    <source>
        <strain evidence="1 2">APW6</strain>
    </source>
</reference>
<proteinExistence type="predicted"/>
<name>A0ABT7LNA1_9BURK</name>